<proteinExistence type="predicted"/>
<dbReference type="Proteomes" id="UP000003586">
    <property type="component" value="Chromosome"/>
</dbReference>
<dbReference type="KEGG" id="nso:NIASO_09265"/>
<dbReference type="EMBL" id="CP007035">
    <property type="protein sequence ID" value="AHF17526.1"/>
    <property type="molecule type" value="Genomic_DNA"/>
</dbReference>
<evidence type="ECO:0008006" key="3">
    <source>
        <dbReference type="Google" id="ProtNLM"/>
    </source>
</evidence>
<protein>
    <recommendedName>
        <fullName evidence="3">NYN domain-containing protein</fullName>
    </recommendedName>
</protein>
<evidence type="ECO:0000313" key="1">
    <source>
        <dbReference type="EMBL" id="AHF17526.1"/>
    </source>
</evidence>
<name>W0F828_9BACT</name>
<keyword evidence="2" id="KW-1185">Reference proteome</keyword>
<dbReference type="AlphaFoldDB" id="W0F828"/>
<reference evidence="1 2" key="1">
    <citation type="submission" date="2013-12" db="EMBL/GenBank/DDBJ databases">
        <authorList>
            <consortium name="DOE Joint Genome Institute"/>
            <person name="Eisen J."/>
            <person name="Huntemann M."/>
            <person name="Han J."/>
            <person name="Chen A."/>
            <person name="Kyrpides N."/>
            <person name="Mavromatis K."/>
            <person name="Markowitz V."/>
            <person name="Palaniappan K."/>
            <person name="Ivanova N."/>
            <person name="Schaumberg A."/>
            <person name="Pati A."/>
            <person name="Liolios K."/>
            <person name="Nordberg H.P."/>
            <person name="Cantor M.N."/>
            <person name="Hua S.X."/>
            <person name="Woyke T."/>
        </authorList>
    </citation>
    <scope>NUCLEOTIDE SEQUENCE [LARGE SCALE GENOMIC DNA]</scope>
    <source>
        <strain evidence="2">DSM 19437</strain>
    </source>
</reference>
<dbReference type="HOGENOM" id="CLU_2974786_0_0_10"/>
<organism evidence="1 2">
    <name type="scientific">Niabella soli DSM 19437</name>
    <dbReference type="NCBI Taxonomy" id="929713"/>
    <lineage>
        <taxon>Bacteria</taxon>
        <taxon>Pseudomonadati</taxon>
        <taxon>Bacteroidota</taxon>
        <taxon>Chitinophagia</taxon>
        <taxon>Chitinophagales</taxon>
        <taxon>Chitinophagaceae</taxon>
        <taxon>Niabella</taxon>
    </lineage>
</organism>
<dbReference type="STRING" id="929713.NIASO_09265"/>
<evidence type="ECO:0000313" key="2">
    <source>
        <dbReference type="Proteomes" id="UP000003586"/>
    </source>
</evidence>
<gene>
    <name evidence="1" type="ORF">NIASO_09265</name>
</gene>
<sequence>MMTQSYHLHSARAMIAISGDGDLHQATNDIYLNRGVNIIGINLNGLQTRRSGRSQKDK</sequence>
<accession>W0F828</accession>